<proteinExistence type="predicted"/>
<dbReference type="AlphaFoldDB" id="A0A7Z9E4S3"/>
<sequence length="255" mass="28346">MIKRQAISSNEISKSLTLDIEGPQLSFDKFLKAQEQLAKLLDEVDRTIAENQRPSINWVVSHVRGGSVHLTLEGIPKADVELRAIGKVLKIVETGMATIAERPERPAYFSDRALESAKALAKLVEQDIFMIQLGVNSTRINLNQHLVANVDEIIGGKYTSFSSVEGVLKAIDLSRKPVFRIYDLLTNKSVRCYFSSNSIDEIKDALEKRVSVSGLVKSREDGEKLSIEVEEIEIFPPEDELPTIQEIIGILGGKD</sequence>
<keyword evidence="2" id="KW-1185">Reference proteome</keyword>
<dbReference type="EMBL" id="CZCU02000161">
    <property type="protein sequence ID" value="VXD24726.1"/>
    <property type="molecule type" value="Genomic_DNA"/>
</dbReference>
<dbReference type="Proteomes" id="UP000184550">
    <property type="component" value="Unassembled WGS sequence"/>
</dbReference>
<name>A0A7Z9E4S3_9CYAN</name>
<gene>
    <name evidence="1" type="ORF">PL8927_830103</name>
</gene>
<dbReference type="OrthoDB" id="573932at2"/>
<organism evidence="1 2">
    <name type="scientific">Planktothrix serta PCC 8927</name>
    <dbReference type="NCBI Taxonomy" id="671068"/>
    <lineage>
        <taxon>Bacteria</taxon>
        <taxon>Bacillati</taxon>
        <taxon>Cyanobacteriota</taxon>
        <taxon>Cyanophyceae</taxon>
        <taxon>Oscillatoriophycideae</taxon>
        <taxon>Oscillatoriales</taxon>
        <taxon>Microcoleaceae</taxon>
        <taxon>Planktothrix</taxon>
    </lineage>
</organism>
<evidence type="ECO:0000313" key="2">
    <source>
        <dbReference type="Proteomes" id="UP000184550"/>
    </source>
</evidence>
<dbReference type="RefSeq" id="WP_083626076.1">
    <property type="nucleotide sequence ID" value="NZ_LR734883.1"/>
</dbReference>
<comment type="caution">
    <text evidence="1">The sequence shown here is derived from an EMBL/GenBank/DDBJ whole genome shotgun (WGS) entry which is preliminary data.</text>
</comment>
<reference evidence="1" key="1">
    <citation type="submission" date="2019-10" db="EMBL/GenBank/DDBJ databases">
        <authorList>
            <consortium name="Genoscope - CEA"/>
            <person name="William W."/>
        </authorList>
    </citation>
    <scope>NUCLEOTIDE SEQUENCE [LARGE SCALE GENOMIC DNA]</scope>
    <source>
        <strain evidence="1">BBR_PRJEB10992</strain>
    </source>
</reference>
<accession>A0A7Z9E4S3</accession>
<evidence type="ECO:0000313" key="1">
    <source>
        <dbReference type="EMBL" id="VXD24726.1"/>
    </source>
</evidence>
<protein>
    <submittedName>
        <fullName evidence="1">Similarity (Modular protein)</fullName>
    </submittedName>
</protein>